<evidence type="ECO:0000313" key="2">
    <source>
        <dbReference type="EMBL" id="KAF5916861.1"/>
    </source>
</evidence>
<evidence type="ECO:0000259" key="1">
    <source>
        <dbReference type="Pfam" id="PF16297"/>
    </source>
</evidence>
<feature type="domain" description="DUF4939" evidence="1">
    <location>
        <begin position="77"/>
        <end position="152"/>
    </location>
</feature>
<dbReference type="EMBL" id="JACDTQ010002649">
    <property type="protein sequence ID" value="KAF5916861.1"/>
    <property type="molecule type" value="Genomic_DNA"/>
</dbReference>
<dbReference type="Proteomes" id="UP000551758">
    <property type="component" value="Unassembled WGS sequence"/>
</dbReference>
<keyword evidence="3" id="KW-1185">Reference proteome</keyword>
<gene>
    <name evidence="2" type="ORF">HPG69_018445</name>
</gene>
<dbReference type="Pfam" id="PF16297">
    <property type="entry name" value="DUF4939"/>
    <property type="match status" value="1"/>
</dbReference>
<protein>
    <recommendedName>
        <fullName evidence="1">DUF4939 domain-containing protein</fullName>
    </recommendedName>
</protein>
<dbReference type="InterPro" id="IPR032549">
    <property type="entry name" value="DUF4939"/>
</dbReference>
<accession>A0A7J7EMJ9</accession>
<sequence length="245" mass="26962">MPRGQHRRQGPRNPIQAAANYVSVHPWQQVDQASPGVTYTPLVDPWIERPCCGDPVCVRMTMERESTVSGALGGSDPGTLDGSPWLLDHFLAQLGDYMSFRFEHYQDNLSPVCEILGRLTGRARAWAAPYLDGDLPLPDDYELFCQDLEEVFQDPNNFAEYHAAVPCPPAPSLKPVTSGPAAACALDSEHGPGRCSRAPCDEMACVAKEPHSPPGRTEWRYRMTLDIAHEVLPCPTAPLLGTRKN</sequence>
<dbReference type="AlphaFoldDB" id="A0A7J7EMJ9"/>
<proteinExistence type="predicted"/>
<name>A0A7J7EMJ9_DICBM</name>
<evidence type="ECO:0000313" key="3">
    <source>
        <dbReference type="Proteomes" id="UP000551758"/>
    </source>
</evidence>
<reference evidence="2 3" key="1">
    <citation type="journal article" date="2020" name="Mol. Biol. Evol.">
        <title>Interspecific Gene Flow and the Evolution of Specialization in Black and White Rhinoceros.</title>
        <authorList>
            <person name="Moodley Y."/>
            <person name="Westbury M.V."/>
            <person name="Russo I.M."/>
            <person name="Gopalakrishnan S."/>
            <person name="Rakotoarivelo A."/>
            <person name="Olsen R.A."/>
            <person name="Prost S."/>
            <person name="Tunstall T."/>
            <person name="Ryder O.A."/>
            <person name="Dalen L."/>
            <person name="Bruford M.W."/>
        </authorList>
    </citation>
    <scope>NUCLEOTIDE SEQUENCE [LARGE SCALE GENOMIC DNA]</scope>
    <source>
        <strain evidence="2">SBR-YM</strain>
        <tissue evidence="2">Skin</tissue>
    </source>
</reference>
<organism evidence="2 3">
    <name type="scientific">Diceros bicornis minor</name>
    <name type="common">South-central black rhinoceros</name>
    <dbReference type="NCBI Taxonomy" id="77932"/>
    <lineage>
        <taxon>Eukaryota</taxon>
        <taxon>Metazoa</taxon>
        <taxon>Chordata</taxon>
        <taxon>Craniata</taxon>
        <taxon>Vertebrata</taxon>
        <taxon>Euteleostomi</taxon>
        <taxon>Mammalia</taxon>
        <taxon>Eutheria</taxon>
        <taxon>Laurasiatheria</taxon>
        <taxon>Perissodactyla</taxon>
        <taxon>Rhinocerotidae</taxon>
        <taxon>Diceros</taxon>
    </lineage>
</organism>
<comment type="caution">
    <text evidence="2">The sequence shown here is derived from an EMBL/GenBank/DDBJ whole genome shotgun (WGS) entry which is preliminary data.</text>
</comment>